<dbReference type="GeneID" id="36628077"/>
<dbReference type="EMBL" id="KZ679684">
    <property type="protein sequence ID" value="PTB52432.1"/>
    <property type="molecule type" value="Genomic_DNA"/>
</dbReference>
<dbReference type="Proteomes" id="UP000241690">
    <property type="component" value="Unassembled WGS sequence"/>
</dbReference>
<proteinExistence type="predicted"/>
<keyword evidence="4" id="KW-1185">Reference proteome</keyword>
<accession>A0A2T4A5T4</accession>
<keyword evidence="2" id="KW-0472">Membrane</keyword>
<organism evidence="3 4">
    <name type="scientific">Trichoderma harzianum CBS 226.95</name>
    <dbReference type="NCBI Taxonomy" id="983964"/>
    <lineage>
        <taxon>Eukaryota</taxon>
        <taxon>Fungi</taxon>
        <taxon>Dikarya</taxon>
        <taxon>Ascomycota</taxon>
        <taxon>Pezizomycotina</taxon>
        <taxon>Sordariomycetes</taxon>
        <taxon>Hypocreomycetidae</taxon>
        <taxon>Hypocreales</taxon>
        <taxon>Hypocreaceae</taxon>
        <taxon>Trichoderma</taxon>
    </lineage>
</organism>
<feature type="region of interest" description="Disordered" evidence="1">
    <location>
        <begin position="223"/>
        <end position="244"/>
    </location>
</feature>
<keyword evidence="2" id="KW-1133">Transmembrane helix</keyword>
<evidence type="ECO:0000313" key="4">
    <source>
        <dbReference type="Proteomes" id="UP000241690"/>
    </source>
</evidence>
<keyword evidence="2" id="KW-0812">Transmembrane</keyword>
<feature type="transmembrane region" description="Helical" evidence="2">
    <location>
        <begin position="72"/>
        <end position="94"/>
    </location>
</feature>
<evidence type="ECO:0000313" key="3">
    <source>
        <dbReference type="EMBL" id="PTB52432.1"/>
    </source>
</evidence>
<reference evidence="3 4" key="1">
    <citation type="submission" date="2016-07" db="EMBL/GenBank/DDBJ databases">
        <title>Multiple horizontal gene transfer events from other fungi enriched the ability of initially mycotrophic Trichoderma (Ascomycota) to feed on dead plant biomass.</title>
        <authorList>
            <consortium name="DOE Joint Genome Institute"/>
            <person name="Aerts A."/>
            <person name="Atanasova L."/>
            <person name="Chenthamara K."/>
            <person name="Zhang J."/>
            <person name="Grujic M."/>
            <person name="Henrissat B."/>
            <person name="Kuo A."/>
            <person name="Salamov A."/>
            <person name="Lipzen A."/>
            <person name="Labutti K."/>
            <person name="Barry K."/>
            <person name="Miao Y."/>
            <person name="Rahimi M.J."/>
            <person name="Shen Q."/>
            <person name="Grigoriev I.V."/>
            <person name="Kubicek C.P."/>
            <person name="Druzhinina I.S."/>
        </authorList>
    </citation>
    <scope>NUCLEOTIDE SEQUENCE [LARGE SCALE GENOMIC DNA]</scope>
    <source>
        <strain evidence="3 4">CBS 226.95</strain>
    </source>
</reference>
<name>A0A2T4A5T4_TRIHA</name>
<dbReference type="AlphaFoldDB" id="A0A2T4A5T4"/>
<dbReference type="RefSeq" id="XP_024772109.1">
    <property type="nucleotide sequence ID" value="XM_024919508.1"/>
</dbReference>
<dbReference type="STRING" id="983964.A0A2T4A5T4"/>
<sequence>MAPRLISRRILLHPAGTSRPRCLRSFANQSRLTTTNGSRPILPFLFIPRSSPNSVRRFTSERQRWWKHEAKLVVRYTLTLWGAAVCVLTIFFAVNEEIVEREFPTPHEWHYLTRKFLRDANSFKDPKNGEINWARALELSRGVVIRLEDVKTGGQDVIKLSDVVDPLLEVPGEFIACDISAKSEEWRRGYFEAIMLAAKAAEHVDGWQRDITRNIVTPPEFVIGPSNPHPTPIPPGNPSAPREEDCETAYPSADNWYTKILATRGLTSRQKMEACLEYASFMEFKGNSEGAESLYKLALAEATSGVDPKKLPYDPRTLTLKERAGPPSMNVLDALTATANHIARKGDISSALPIYLSILKARRSLSNDPPRTTSSKPKVESFTQQIVKFFAPPDYPPPPPDGTQPPWRSTLERCQEAALNLYIGEILYATGSRDEGLAWTRDGVDLAEEQLRDSKLPQDAREMKSACRNCLSTGLGNWSIMVSRLAKEEKEKKATGSQTSMFSFWSGPSQATEGRWEAEEVVIQDRVKRTRELLEDVQAPKPGIVSFFKV</sequence>
<protein>
    <recommendedName>
        <fullName evidence="5">MFS maltose permease</fullName>
    </recommendedName>
</protein>
<feature type="compositionally biased region" description="Pro residues" evidence="1">
    <location>
        <begin position="227"/>
        <end position="238"/>
    </location>
</feature>
<gene>
    <name evidence="3" type="ORF">M431DRAFT_510592</name>
</gene>
<evidence type="ECO:0000256" key="2">
    <source>
        <dbReference type="SAM" id="Phobius"/>
    </source>
</evidence>
<evidence type="ECO:0008006" key="5">
    <source>
        <dbReference type="Google" id="ProtNLM"/>
    </source>
</evidence>
<evidence type="ECO:0000256" key="1">
    <source>
        <dbReference type="SAM" id="MobiDB-lite"/>
    </source>
</evidence>